<evidence type="ECO:0000313" key="2">
    <source>
        <dbReference type="Proteomes" id="UP000030671"/>
    </source>
</evidence>
<keyword evidence="2" id="KW-1185">Reference proteome</keyword>
<dbReference type="RefSeq" id="XP_009540820.1">
    <property type="nucleotide sequence ID" value="XM_009542525.1"/>
</dbReference>
<dbReference type="EMBL" id="KI925454">
    <property type="protein sequence ID" value="ETW86838.1"/>
    <property type="molecule type" value="Genomic_DNA"/>
</dbReference>
<evidence type="ECO:0000313" key="1">
    <source>
        <dbReference type="EMBL" id="ETW86838.1"/>
    </source>
</evidence>
<dbReference type="HOGENOM" id="CLU_2441122_0_0_1"/>
<proteinExistence type="predicted"/>
<dbReference type="GeneID" id="20672539"/>
<sequence length="90" mass="10064">MGGHLRMRDAQLFGARFWSMASALGDRAQRRAFCCATILLRPFPTSGVFSRDPRLDVVGWLWKALPSEVAIASHFAAADYDLLYLVDQGF</sequence>
<protein>
    <submittedName>
        <fullName evidence="1">Uncharacterized protein</fullName>
    </submittedName>
</protein>
<reference evidence="1 2" key="1">
    <citation type="journal article" date="2012" name="New Phytol.">
        <title>Insight into trade-off between wood decay and parasitism from the genome of a fungal forest pathogen.</title>
        <authorList>
            <person name="Olson A."/>
            <person name="Aerts A."/>
            <person name="Asiegbu F."/>
            <person name="Belbahri L."/>
            <person name="Bouzid O."/>
            <person name="Broberg A."/>
            <person name="Canback B."/>
            <person name="Coutinho P.M."/>
            <person name="Cullen D."/>
            <person name="Dalman K."/>
            <person name="Deflorio G."/>
            <person name="van Diepen L.T."/>
            <person name="Dunand C."/>
            <person name="Duplessis S."/>
            <person name="Durling M."/>
            <person name="Gonthier P."/>
            <person name="Grimwood J."/>
            <person name="Fossdal C.G."/>
            <person name="Hansson D."/>
            <person name="Henrissat B."/>
            <person name="Hietala A."/>
            <person name="Himmelstrand K."/>
            <person name="Hoffmeister D."/>
            <person name="Hogberg N."/>
            <person name="James T.Y."/>
            <person name="Karlsson M."/>
            <person name="Kohler A."/>
            <person name="Kues U."/>
            <person name="Lee Y.H."/>
            <person name="Lin Y.C."/>
            <person name="Lind M."/>
            <person name="Lindquist E."/>
            <person name="Lombard V."/>
            <person name="Lucas S."/>
            <person name="Lunden K."/>
            <person name="Morin E."/>
            <person name="Murat C."/>
            <person name="Park J."/>
            <person name="Raffaello T."/>
            <person name="Rouze P."/>
            <person name="Salamov A."/>
            <person name="Schmutz J."/>
            <person name="Solheim H."/>
            <person name="Stahlberg J."/>
            <person name="Velez H."/>
            <person name="de Vries R.P."/>
            <person name="Wiebenga A."/>
            <person name="Woodward S."/>
            <person name="Yakovlev I."/>
            <person name="Garbelotto M."/>
            <person name="Martin F."/>
            <person name="Grigoriev I.V."/>
            <person name="Stenlid J."/>
        </authorList>
    </citation>
    <scope>NUCLEOTIDE SEQUENCE [LARGE SCALE GENOMIC DNA]</scope>
    <source>
        <strain evidence="1 2">TC 32-1</strain>
    </source>
</reference>
<name>W4KLY0_HETIT</name>
<accession>W4KLY0</accession>
<gene>
    <name evidence="1" type="ORF">HETIRDRAFT_406708</name>
</gene>
<dbReference type="AlphaFoldDB" id="W4KLY0"/>
<organism evidence="1 2">
    <name type="scientific">Heterobasidion irregulare (strain TC 32-1)</name>
    <dbReference type="NCBI Taxonomy" id="747525"/>
    <lineage>
        <taxon>Eukaryota</taxon>
        <taxon>Fungi</taxon>
        <taxon>Dikarya</taxon>
        <taxon>Basidiomycota</taxon>
        <taxon>Agaricomycotina</taxon>
        <taxon>Agaricomycetes</taxon>
        <taxon>Russulales</taxon>
        <taxon>Bondarzewiaceae</taxon>
        <taxon>Heterobasidion</taxon>
        <taxon>Heterobasidion annosum species complex</taxon>
    </lineage>
</organism>
<dbReference type="InParanoid" id="W4KLY0"/>
<dbReference type="KEGG" id="hir:HETIRDRAFT_406708"/>
<dbReference type="Proteomes" id="UP000030671">
    <property type="component" value="Unassembled WGS sequence"/>
</dbReference>